<organism evidence="2 3">
    <name type="scientific">Oidiodendron maius (strain Zn)</name>
    <dbReference type="NCBI Taxonomy" id="913774"/>
    <lineage>
        <taxon>Eukaryota</taxon>
        <taxon>Fungi</taxon>
        <taxon>Dikarya</taxon>
        <taxon>Ascomycota</taxon>
        <taxon>Pezizomycotina</taxon>
        <taxon>Leotiomycetes</taxon>
        <taxon>Leotiomycetes incertae sedis</taxon>
        <taxon>Myxotrichaceae</taxon>
        <taxon>Oidiodendron</taxon>
    </lineage>
</organism>
<dbReference type="PANTHER" id="PTHR35910">
    <property type="entry name" value="2EXR DOMAIN-CONTAINING PROTEIN"/>
    <property type="match status" value="1"/>
</dbReference>
<feature type="domain" description="2EXR" evidence="1">
    <location>
        <begin position="51"/>
        <end position="138"/>
    </location>
</feature>
<dbReference type="EMBL" id="KN832870">
    <property type="protein sequence ID" value="KIN07934.1"/>
    <property type="molecule type" value="Genomic_DNA"/>
</dbReference>
<evidence type="ECO:0000313" key="2">
    <source>
        <dbReference type="EMBL" id="KIN07934.1"/>
    </source>
</evidence>
<reference evidence="3" key="2">
    <citation type="submission" date="2015-01" db="EMBL/GenBank/DDBJ databases">
        <title>Evolutionary Origins and Diversification of the Mycorrhizal Mutualists.</title>
        <authorList>
            <consortium name="DOE Joint Genome Institute"/>
            <consortium name="Mycorrhizal Genomics Consortium"/>
            <person name="Kohler A."/>
            <person name="Kuo A."/>
            <person name="Nagy L.G."/>
            <person name="Floudas D."/>
            <person name="Copeland A."/>
            <person name="Barry K.W."/>
            <person name="Cichocki N."/>
            <person name="Veneault-Fourrey C."/>
            <person name="LaButti K."/>
            <person name="Lindquist E.A."/>
            <person name="Lipzen A."/>
            <person name="Lundell T."/>
            <person name="Morin E."/>
            <person name="Murat C."/>
            <person name="Riley R."/>
            <person name="Ohm R."/>
            <person name="Sun H."/>
            <person name="Tunlid A."/>
            <person name="Henrissat B."/>
            <person name="Grigoriev I.V."/>
            <person name="Hibbett D.S."/>
            <person name="Martin F."/>
        </authorList>
    </citation>
    <scope>NUCLEOTIDE SEQUENCE [LARGE SCALE GENOMIC DNA]</scope>
    <source>
        <strain evidence="3">Zn</strain>
    </source>
</reference>
<accession>A0A0C3D9C6</accession>
<gene>
    <name evidence="2" type="ORF">OIDMADRAFT_47814</name>
</gene>
<name>A0A0C3D9C6_OIDMZ</name>
<dbReference type="OrthoDB" id="3513892at2759"/>
<dbReference type="AlphaFoldDB" id="A0A0C3D9C6"/>
<dbReference type="Proteomes" id="UP000054321">
    <property type="component" value="Unassembled WGS sequence"/>
</dbReference>
<dbReference type="InterPro" id="IPR045518">
    <property type="entry name" value="2EXR"/>
</dbReference>
<dbReference type="HOGENOM" id="CLU_709990_0_0_1"/>
<reference evidence="2 3" key="1">
    <citation type="submission" date="2014-04" db="EMBL/GenBank/DDBJ databases">
        <authorList>
            <consortium name="DOE Joint Genome Institute"/>
            <person name="Kuo A."/>
            <person name="Martino E."/>
            <person name="Perotto S."/>
            <person name="Kohler A."/>
            <person name="Nagy L.G."/>
            <person name="Floudas D."/>
            <person name="Copeland A."/>
            <person name="Barry K.W."/>
            <person name="Cichocki N."/>
            <person name="Veneault-Fourrey C."/>
            <person name="LaButti K."/>
            <person name="Lindquist E.A."/>
            <person name="Lipzen A."/>
            <person name="Lundell T."/>
            <person name="Morin E."/>
            <person name="Murat C."/>
            <person name="Sun H."/>
            <person name="Tunlid A."/>
            <person name="Henrissat B."/>
            <person name="Grigoriev I.V."/>
            <person name="Hibbett D.S."/>
            <person name="Martin F."/>
            <person name="Nordberg H.P."/>
            <person name="Cantor M.N."/>
            <person name="Hua S.X."/>
        </authorList>
    </citation>
    <scope>NUCLEOTIDE SEQUENCE [LARGE SCALE GENOMIC DNA]</scope>
    <source>
        <strain evidence="2 3">Zn</strain>
    </source>
</reference>
<dbReference type="InParanoid" id="A0A0C3D9C6"/>
<proteinExistence type="predicted"/>
<dbReference type="PANTHER" id="PTHR35910:SF6">
    <property type="entry name" value="2EXR DOMAIN-CONTAINING PROTEIN"/>
    <property type="match status" value="1"/>
</dbReference>
<dbReference type="Pfam" id="PF20150">
    <property type="entry name" value="2EXR"/>
    <property type="match status" value="1"/>
</dbReference>
<evidence type="ECO:0000259" key="1">
    <source>
        <dbReference type="Pfam" id="PF20150"/>
    </source>
</evidence>
<protein>
    <recommendedName>
        <fullName evidence="1">2EXR domain-containing protein</fullName>
    </recommendedName>
</protein>
<sequence length="389" mass="44761">MGINGCLRCTRDKDASLEVSIADATPWDGSQNVTVLETGVGEPSLDSRKSSLPVELRLKIWKLCWVPRTVEVHYYITDPIEDELAPFSTATYRSTAPLPVTLHICVESRIETLRQYSLAFAAKGKSPQVYFNFNLDRLYVRESDMYIGAPFVIIFPVEDIKRLQRLAVSDRILQHLIWERQPLRTVQPGHRPLSRLLLEGGGNRPISATNIWESLEELNVLIDDDKRQRHDRVSSWVKEGHYSCVSCTISELRTSFREWSDGPRVTVEAYCPRGTHLETNPFPPGRVPVIRREKHIIYIPCCRLYPNDLLQSLRKIDSPFNRFPLASVAKIFGYQLQKHKMPCRCRLENYILSEGMTTWTMRHRVHTSNGELGKLCKKWVQDCPVRAAE</sequence>
<evidence type="ECO:0000313" key="3">
    <source>
        <dbReference type="Proteomes" id="UP000054321"/>
    </source>
</evidence>
<keyword evidence="3" id="KW-1185">Reference proteome</keyword>